<protein>
    <submittedName>
        <fullName evidence="2">Uncharacterized protein</fullName>
    </submittedName>
</protein>
<organism evidence="2 3">
    <name type="scientific">Luteibacter anthropi</name>
    <dbReference type="NCBI Taxonomy" id="564369"/>
    <lineage>
        <taxon>Bacteria</taxon>
        <taxon>Pseudomonadati</taxon>
        <taxon>Pseudomonadota</taxon>
        <taxon>Gammaproteobacteria</taxon>
        <taxon>Lysobacterales</taxon>
        <taxon>Rhodanobacteraceae</taxon>
        <taxon>Luteibacter</taxon>
    </lineage>
</organism>
<evidence type="ECO:0000313" key="2">
    <source>
        <dbReference type="EMBL" id="NII06884.1"/>
    </source>
</evidence>
<comment type="caution">
    <text evidence="2">The sequence shown here is derived from an EMBL/GenBank/DDBJ whole genome shotgun (WGS) entry which is preliminary data.</text>
</comment>
<evidence type="ECO:0000256" key="1">
    <source>
        <dbReference type="SAM" id="SignalP"/>
    </source>
</evidence>
<sequence length="146" mass="14791">MRSSRFVSFLGLLSVCAVAGTASAAAATASSGTGLGQSWPNVPDVSRNGSFHAYVFERNGIRFIQINDSNGAVRGAVAYVAGEVLTLPIGLDAGNVVVGEDGSAPSGGQSVYQDGEVSINVSGQPNGAMQLMVEPCNPLVCSVKGQ</sequence>
<feature type="signal peptide" evidence="1">
    <location>
        <begin position="1"/>
        <end position="19"/>
    </location>
</feature>
<accession>A0A7X5UAI5</accession>
<proteinExistence type="predicted"/>
<feature type="chain" id="PRO_5030729944" evidence="1">
    <location>
        <begin position="20"/>
        <end position="146"/>
    </location>
</feature>
<dbReference type="EMBL" id="JAARLZ010000005">
    <property type="protein sequence ID" value="NII06884.1"/>
    <property type="molecule type" value="Genomic_DNA"/>
</dbReference>
<keyword evidence="3" id="KW-1185">Reference proteome</keyword>
<reference evidence="2 3" key="1">
    <citation type="submission" date="2020-03" db="EMBL/GenBank/DDBJ databases">
        <authorList>
            <person name="Lai Q."/>
        </authorList>
    </citation>
    <scope>NUCLEOTIDE SEQUENCE [LARGE SCALE GENOMIC DNA]</scope>
    <source>
        <strain evidence="2 3">CCUG 25036</strain>
    </source>
</reference>
<name>A0A7X5UAI5_9GAMM</name>
<dbReference type="RefSeq" id="WP_166948263.1">
    <property type="nucleotide sequence ID" value="NZ_JAARLZ010000005.1"/>
</dbReference>
<keyword evidence="1" id="KW-0732">Signal</keyword>
<evidence type="ECO:0000313" key="3">
    <source>
        <dbReference type="Proteomes" id="UP000490980"/>
    </source>
</evidence>
<gene>
    <name evidence="2" type="ORF">HBF25_10845</name>
</gene>
<dbReference type="Proteomes" id="UP000490980">
    <property type="component" value="Unassembled WGS sequence"/>
</dbReference>
<dbReference type="AlphaFoldDB" id="A0A7X5UAI5"/>